<gene>
    <name evidence="7" type="primary">actE</name>
    <name evidence="7" type="ORF">NTG6680_3036</name>
</gene>
<reference evidence="7 8" key="1">
    <citation type="submission" date="2021-10" db="EMBL/GenBank/DDBJ databases">
        <authorList>
            <person name="Koch H."/>
        </authorList>
    </citation>
    <scope>NUCLEOTIDE SEQUENCE [LARGE SCALE GENOMIC DNA]</scope>
    <source>
        <strain evidence="7">6680</strain>
    </source>
</reference>
<evidence type="ECO:0000313" key="7">
    <source>
        <dbReference type="EMBL" id="CAG9934285.1"/>
    </source>
</evidence>
<evidence type="ECO:0000256" key="3">
    <source>
        <dbReference type="ARBA" id="ARBA00023004"/>
    </source>
</evidence>
<sequence>MMKLSLAIVLLLVPTFAQAWPWSDDMANQISIKPQESVDLKNPGMRPYPKHSVPIPGVSSLVKDMGASEKQLNPIPADDKSVALGGKLFQIYCTPCHGYSGKGDGLVGAKLLLKPFDLTADQTKERSDGFIWGYMTFGGAVMPSYANDLSATERWNVINYVRKVLQNGQSAVAVTPAAK</sequence>
<dbReference type="Pfam" id="PF13442">
    <property type="entry name" value="Cytochrome_CBB3"/>
    <property type="match status" value="1"/>
</dbReference>
<keyword evidence="1 4" id="KW-0349">Heme</keyword>
<proteinExistence type="predicted"/>
<organism evidence="7 8">
    <name type="scientific">Candidatus Nitrotoga arctica</name>
    <dbReference type="NCBI Taxonomy" id="453162"/>
    <lineage>
        <taxon>Bacteria</taxon>
        <taxon>Pseudomonadati</taxon>
        <taxon>Pseudomonadota</taxon>
        <taxon>Betaproteobacteria</taxon>
        <taxon>Nitrosomonadales</taxon>
        <taxon>Gallionellaceae</taxon>
        <taxon>Candidatus Nitrotoga</taxon>
    </lineage>
</organism>
<evidence type="ECO:0000256" key="2">
    <source>
        <dbReference type="ARBA" id="ARBA00022723"/>
    </source>
</evidence>
<evidence type="ECO:0000313" key="8">
    <source>
        <dbReference type="Proteomes" id="UP000839052"/>
    </source>
</evidence>
<feature type="chain" id="PRO_5045471039" evidence="5">
    <location>
        <begin position="20"/>
        <end position="179"/>
    </location>
</feature>
<accession>A0ABM8Z2X4</accession>
<dbReference type="PANTHER" id="PTHR40394">
    <property type="entry name" value="LIPOPROTEIN-RELATED"/>
    <property type="match status" value="1"/>
</dbReference>
<dbReference type="EMBL" id="OU912926">
    <property type="protein sequence ID" value="CAG9934285.1"/>
    <property type="molecule type" value="Genomic_DNA"/>
</dbReference>
<feature type="signal peptide" evidence="5">
    <location>
        <begin position="1"/>
        <end position="19"/>
    </location>
</feature>
<keyword evidence="5" id="KW-0732">Signal</keyword>
<evidence type="ECO:0000259" key="6">
    <source>
        <dbReference type="PROSITE" id="PS51007"/>
    </source>
</evidence>
<evidence type="ECO:0000256" key="1">
    <source>
        <dbReference type="ARBA" id="ARBA00022617"/>
    </source>
</evidence>
<dbReference type="PANTHER" id="PTHR40394:SF2">
    <property type="entry name" value="QUINOL:CYTOCHROME C OXIDOREDUCTASE MEMBRANE PROTEIN"/>
    <property type="match status" value="1"/>
</dbReference>
<keyword evidence="8" id="KW-1185">Reference proteome</keyword>
<feature type="domain" description="Cytochrome c" evidence="6">
    <location>
        <begin position="80"/>
        <end position="165"/>
    </location>
</feature>
<dbReference type="SUPFAM" id="SSF46626">
    <property type="entry name" value="Cytochrome c"/>
    <property type="match status" value="1"/>
</dbReference>
<evidence type="ECO:0000256" key="5">
    <source>
        <dbReference type="SAM" id="SignalP"/>
    </source>
</evidence>
<dbReference type="Gene3D" id="1.10.760.10">
    <property type="entry name" value="Cytochrome c-like domain"/>
    <property type="match status" value="1"/>
</dbReference>
<keyword evidence="2 4" id="KW-0479">Metal-binding</keyword>
<keyword evidence="3 4" id="KW-0408">Iron</keyword>
<dbReference type="Proteomes" id="UP000839052">
    <property type="component" value="Chromosome"/>
</dbReference>
<name>A0ABM8Z2X4_9PROT</name>
<evidence type="ECO:0000256" key="4">
    <source>
        <dbReference type="PROSITE-ProRule" id="PRU00433"/>
    </source>
</evidence>
<protein>
    <submittedName>
        <fullName evidence="7">Menaquinol oxidoreductase complex ACIII, monohaem cytochrome c subunit ActE</fullName>
    </submittedName>
</protein>
<dbReference type="InterPro" id="IPR009056">
    <property type="entry name" value="Cyt_c-like_dom"/>
</dbReference>
<dbReference type="InterPro" id="IPR036909">
    <property type="entry name" value="Cyt_c-like_dom_sf"/>
</dbReference>
<dbReference type="PROSITE" id="PS51007">
    <property type="entry name" value="CYTC"/>
    <property type="match status" value="1"/>
</dbReference>